<evidence type="ECO:0000313" key="4">
    <source>
        <dbReference type="Proteomes" id="UP000537126"/>
    </source>
</evidence>
<proteinExistence type="predicted"/>
<organism evidence="3 4">
    <name type="scientific">Thermonema lapsum</name>
    <dbReference type="NCBI Taxonomy" id="28195"/>
    <lineage>
        <taxon>Bacteria</taxon>
        <taxon>Pseudomonadati</taxon>
        <taxon>Bacteroidota</taxon>
        <taxon>Cytophagia</taxon>
        <taxon>Cytophagales</taxon>
        <taxon>Thermonemataceae</taxon>
        <taxon>Thermonema</taxon>
    </lineage>
</organism>
<dbReference type="Proteomes" id="UP000537126">
    <property type="component" value="Unassembled WGS sequence"/>
</dbReference>
<dbReference type="SUPFAM" id="SSF53448">
    <property type="entry name" value="Nucleotide-diphospho-sugar transferases"/>
    <property type="match status" value="1"/>
</dbReference>
<feature type="transmembrane region" description="Helical" evidence="1">
    <location>
        <begin position="227"/>
        <end position="245"/>
    </location>
</feature>
<dbReference type="InterPro" id="IPR001173">
    <property type="entry name" value="Glyco_trans_2-like"/>
</dbReference>
<evidence type="ECO:0000256" key="1">
    <source>
        <dbReference type="SAM" id="Phobius"/>
    </source>
</evidence>
<dbReference type="AlphaFoldDB" id="A0A846MPZ4"/>
<keyword evidence="4" id="KW-1185">Reference proteome</keyword>
<keyword evidence="1" id="KW-0812">Transmembrane</keyword>
<reference evidence="3 4" key="1">
    <citation type="submission" date="2020-03" db="EMBL/GenBank/DDBJ databases">
        <title>Genomic Encyclopedia of Type Strains, Phase IV (KMG-IV): sequencing the most valuable type-strain genomes for metagenomic binning, comparative biology and taxonomic classification.</title>
        <authorList>
            <person name="Goeker M."/>
        </authorList>
    </citation>
    <scope>NUCLEOTIDE SEQUENCE [LARGE SCALE GENOMIC DNA]</scope>
    <source>
        <strain evidence="3 4">DSM 5718</strain>
    </source>
</reference>
<dbReference type="PANTHER" id="PTHR22916">
    <property type="entry name" value="GLYCOSYLTRANSFERASE"/>
    <property type="match status" value="1"/>
</dbReference>
<keyword evidence="1" id="KW-0472">Membrane</keyword>
<evidence type="ECO:0000259" key="2">
    <source>
        <dbReference type="Pfam" id="PF00535"/>
    </source>
</evidence>
<keyword evidence="3" id="KW-0808">Transferase</keyword>
<dbReference type="Pfam" id="PF00535">
    <property type="entry name" value="Glycos_transf_2"/>
    <property type="match status" value="1"/>
</dbReference>
<dbReference type="PANTHER" id="PTHR22916:SF3">
    <property type="entry name" value="UDP-GLCNAC:BETAGAL BETA-1,3-N-ACETYLGLUCOSAMINYLTRANSFERASE-LIKE PROTEIN 1"/>
    <property type="match status" value="1"/>
</dbReference>
<evidence type="ECO:0000313" key="3">
    <source>
        <dbReference type="EMBL" id="NIK73634.1"/>
    </source>
</evidence>
<name>A0A846MPZ4_9BACT</name>
<protein>
    <submittedName>
        <fullName evidence="3">Glycosyltransferase involved in cell wall biosynthesis</fullName>
    </submittedName>
</protein>
<dbReference type="RefSeq" id="WP_166918912.1">
    <property type="nucleotide sequence ID" value="NZ_JAASRN010000002.1"/>
</dbReference>
<dbReference type="CDD" id="cd06433">
    <property type="entry name" value="GT_2_WfgS_like"/>
    <property type="match status" value="1"/>
</dbReference>
<comment type="caution">
    <text evidence="3">The sequence shown here is derived from an EMBL/GenBank/DDBJ whole genome shotgun (WGS) entry which is preliminary data.</text>
</comment>
<gene>
    <name evidence="3" type="ORF">FHS56_001147</name>
</gene>
<keyword evidence="1" id="KW-1133">Transmembrane helix</keyword>
<dbReference type="Gene3D" id="3.90.550.10">
    <property type="entry name" value="Spore Coat Polysaccharide Biosynthesis Protein SpsA, Chain A"/>
    <property type="match status" value="1"/>
</dbReference>
<dbReference type="GO" id="GO:0016758">
    <property type="term" value="F:hexosyltransferase activity"/>
    <property type="evidence" value="ECO:0007669"/>
    <property type="project" value="UniProtKB-ARBA"/>
</dbReference>
<feature type="domain" description="Glycosyltransferase 2-like" evidence="2">
    <location>
        <begin position="10"/>
        <end position="158"/>
    </location>
</feature>
<accession>A0A846MPZ4</accession>
<dbReference type="EMBL" id="JAASRN010000002">
    <property type="protein sequence ID" value="NIK73634.1"/>
    <property type="molecule type" value="Genomic_DNA"/>
</dbReference>
<dbReference type="InterPro" id="IPR029044">
    <property type="entry name" value="Nucleotide-diphossugar_trans"/>
</dbReference>
<sequence length="253" mass="28967">MSEAKPPLVSIITVCYNAADALTHTLESVAQQTYPHIQHVIVDGASTDHTPEVIKRFPHVCFYSEPDEGIYDAMNKGLSYAYGDYVLFLNAGDTLHAPDTLQKIFEQLPEGDVYYGDVMMVDAWYRPLGLRSEITPHKLPANLHWKSLRFGMLVSHQAFIVRRSIAPHYDLSHPYSSDIDWVIRCLKRARKVVHTQQIIAHFQIGGFSYKNRLPSLIDRFKVFRKHYGLLPTIGAHIYIALRAALFRLRKGKY</sequence>